<dbReference type="Gene3D" id="3.40.50.720">
    <property type="entry name" value="NAD(P)-binding Rossmann-like Domain"/>
    <property type="match status" value="1"/>
</dbReference>
<protein>
    <submittedName>
        <fullName evidence="4">SDR family mycofactocin-dependent oxidoreductase</fullName>
    </submittedName>
</protein>
<dbReference type="CDD" id="cd05233">
    <property type="entry name" value="SDR_c"/>
    <property type="match status" value="1"/>
</dbReference>
<dbReference type="Proteomes" id="UP001519295">
    <property type="component" value="Unassembled WGS sequence"/>
</dbReference>
<dbReference type="PRINTS" id="PR00081">
    <property type="entry name" value="GDHRDH"/>
</dbReference>
<dbReference type="SUPFAM" id="SSF51735">
    <property type="entry name" value="NAD(P)-binding Rossmann-fold domains"/>
    <property type="match status" value="1"/>
</dbReference>
<keyword evidence="5" id="KW-1185">Reference proteome</keyword>
<gene>
    <name evidence="4" type="ORF">JOF36_003366</name>
</gene>
<dbReference type="InterPro" id="IPR023985">
    <property type="entry name" value="SDR_subfam_1"/>
</dbReference>
<evidence type="ECO:0000313" key="4">
    <source>
        <dbReference type="EMBL" id="MBP2367670.1"/>
    </source>
</evidence>
<sequence>MTGAARGQGRSHAIRLAAEGADIIAVDLCEDIPSNEYPLATDADLAETAKLVESYDRRVLARKADVRERTQLREAVDAGVAEFGRLDVVVANAGIAPFGKGTPLQAYFDTMGTNYIGALNAIEVALPHMTENGGSIICTGSTAALMTHGTSNPANGIGGAAYTTSKRHIARLVHELAGHLAPRRIRVNAVHPYNVDTDMLHSPPMYRVFRPDLENPTREDAEAVFAAGSPMGIKWMDASEVSDSVAFLASDESKYITGLQLKIDSGQMLPMSSAGIAD</sequence>
<comment type="similarity">
    <text evidence="1">Belongs to the short-chain dehydrogenases/reductases (SDR) family.</text>
</comment>
<dbReference type="NCBIfam" id="TIGR03971">
    <property type="entry name" value="SDR_subfam_1"/>
    <property type="match status" value="1"/>
</dbReference>
<proteinExistence type="inferred from homology"/>
<reference evidence="4 5" key="1">
    <citation type="submission" date="2021-03" db="EMBL/GenBank/DDBJ databases">
        <title>Sequencing the genomes of 1000 actinobacteria strains.</title>
        <authorList>
            <person name="Klenk H.-P."/>
        </authorList>
    </citation>
    <scope>NUCLEOTIDE SEQUENCE [LARGE SCALE GENOMIC DNA]</scope>
    <source>
        <strain evidence="4 5">DSM 45256</strain>
    </source>
</reference>
<dbReference type="InterPro" id="IPR002347">
    <property type="entry name" value="SDR_fam"/>
</dbReference>
<evidence type="ECO:0000313" key="5">
    <source>
        <dbReference type="Proteomes" id="UP001519295"/>
    </source>
</evidence>
<evidence type="ECO:0000256" key="2">
    <source>
        <dbReference type="ARBA" id="ARBA00023002"/>
    </source>
</evidence>
<dbReference type="RefSeq" id="WP_372447386.1">
    <property type="nucleotide sequence ID" value="NZ_JAGINU010000001.1"/>
</dbReference>
<accession>A0ABS4VUQ1</accession>
<name>A0ABS4VUQ1_9PSEU</name>
<dbReference type="Pfam" id="PF13561">
    <property type="entry name" value="adh_short_C2"/>
    <property type="match status" value="1"/>
</dbReference>
<dbReference type="PANTHER" id="PTHR43180">
    <property type="entry name" value="3-OXOACYL-(ACYL-CARRIER-PROTEIN) REDUCTASE (AFU_ORTHOLOGUE AFUA_6G11210)"/>
    <property type="match status" value="1"/>
</dbReference>
<keyword evidence="2" id="KW-0560">Oxidoreductase</keyword>
<evidence type="ECO:0000256" key="1">
    <source>
        <dbReference type="ARBA" id="ARBA00006484"/>
    </source>
</evidence>
<keyword evidence="3" id="KW-0520">NAD</keyword>
<comment type="caution">
    <text evidence="4">The sequence shown here is derived from an EMBL/GenBank/DDBJ whole genome shotgun (WGS) entry which is preliminary data.</text>
</comment>
<evidence type="ECO:0000256" key="3">
    <source>
        <dbReference type="ARBA" id="ARBA00023027"/>
    </source>
</evidence>
<dbReference type="EMBL" id="JAGINU010000001">
    <property type="protein sequence ID" value="MBP2367670.1"/>
    <property type="molecule type" value="Genomic_DNA"/>
</dbReference>
<dbReference type="PANTHER" id="PTHR43180:SF66">
    <property type="entry name" value="SHORT-CHAIN DEHYDROGENASE_REDUCTASE FAMILY PROTEIN"/>
    <property type="match status" value="1"/>
</dbReference>
<dbReference type="InterPro" id="IPR036291">
    <property type="entry name" value="NAD(P)-bd_dom_sf"/>
</dbReference>
<organism evidence="4 5">
    <name type="scientific">Pseudonocardia parietis</name>
    <dbReference type="NCBI Taxonomy" id="570936"/>
    <lineage>
        <taxon>Bacteria</taxon>
        <taxon>Bacillati</taxon>
        <taxon>Actinomycetota</taxon>
        <taxon>Actinomycetes</taxon>
        <taxon>Pseudonocardiales</taxon>
        <taxon>Pseudonocardiaceae</taxon>
        <taxon>Pseudonocardia</taxon>
    </lineage>
</organism>